<evidence type="ECO:0000313" key="3">
    <source>
        <dbReference type="EMBL" id="TYK30568.1"/>
    </source>
</evidence>
<sequence>MTNNEGVPLNQNPNATLGIEHSILIFQDLNRPIGEYASSNMYNFNLGDVKRWADTIDVGEITTWENQLIEKFMKKFFLPVQRGLGQLQQGQQTCHYGGGRSEAHGYHHGHHNAMPHYSHPQQNQANIASSSSPMENIVKEHI</sequence>
<dbReference type="Proteomes" id="UP000321947">
    <property type="component" value="Unassembled WGS sequence"/>
</dbReference>
<dbReference type="AlphaFoldDB" id="A0A5D3E433"/>
<evidence type="ECO:0000313" key="5">
    <source>
        <dbReference type="Proteomes" id="UP000321947"/>
    </source>
</evidence>
<proteinExistence type="predicted"/>
<dbReference type="Proteomes" id="UP000321393">
    <property type="component" value="Unassembled WGS sequence"/>
</dbReference>
<dbReference type="EMBL" id="SSTE01021131">
    <property type="protein sequence ID" value="KAA0032851.1"/>
    <property type="molecule type" value="Genomic_DNA"/>
</dbReference>
<feature type="region of interest" description="Disordered" evidence="1">
    <location>
        <begin position="123"/>
        <end position="142"/>
    </location>
</feature>
<reference evidence="4 5" key="1">
    <citation type="submission" date="2019-08" db="EMBL/GenBank/DDBJ databases">
        <title>Draft genome sequences of two oriental melons (Cucumis melo L. var makuwa).</title>
        <authorList>
            <person name="Kwon S.-Y."/>
        </authorList>
    </citation>
    <scope>NUCLEOTIDE SEQUENCE [LARGE SCALE GENOMIC DNA]</scope>
    <source>
        <strain evidence="5">cv. Chang Bougi</strain>
        <strain evidence="4">cv. SW 3</strain>
        <tissue evidence="3">Leaf</tissue>
    </source>
</reference>
<name>A0A5D3E433_CUCMM</name>
<evidence type="ECO:0000313" key="2">
    <source>
        <dbReference type="EMBL" id="KAA0032851.1"/>
    </source>
</evidence>
<evidence type="ECO:0000313" key="4">
    <source>
        <dbReference type="Proteomes" id="UP000321393"/>
    </source>
</evidence>
<protein>
    <submittedName>
        <fullName evidence="3">Uncharacterized protein</fullName>
    </submittedName>
</protein>
<dbReference type="EMBL" id="SSTD01000484">
    <property type="protein sequence ID" value="TYK30568.1"/>
    <property type="molecule type" value="Genomic_DNA"/>
</dbReference>
<comment type="caution">
    <text evidence="3">The sequence shown here is derived from an EMBL/GenBank/DDBJ whole genome shotgun (WGS) entry which is preliminary data.</text>
</comment>
<evidence type="ECO:0000256" key="1">
    <source>
        <dbReference type="SAM" id="MobiDB-lite"/>
    </source>
</evidence>
<organism evidence="3 5">
    <name type="scientific">Cucumis melo var. makuwa</name>
    <name type="common">Oriental melon</name>
    <dbReference type="NCBI Taxonomy" id="1194695"/>
    <lineage>
        <taxon>Eukaryota</taxon>
        <taxon>Viridiplantae</taxon>
        <taxon>Streptophyta</taxon>
        <taxon>Embryophyta</taxon>
        <taxon>Tracheophyta</taxon>
        <taxon>Spermatophyta</taxon>
        <taxon>Magnoliopsida</taxon>
        <taxon>eudicotyledons</taxon>
        <taxon>Gunneridae</taxon>
        <taxon>Pentapetalae</taxon>
        <taxon>rosids</taxon>
        <taxon>fabids</taxon>
        <taxon>Cucurbitales</taxon>
        <taxon>Cucurbitaceae</taxon>
        <taxon>Benincaseae</taxon>
        <taxon>Cucumis</taxon>
    </lineage>
</organism>
<gene>
    <name evidence="3" type="ORF">E5676_scaffold799G00120</name>
    <name evidence="2" type="ORF">E6C27_scaffold81G00120</name>
</gene>
<accession>A0A5D3E433</accession>